<dbReference type="InterPro" id="IPR046676">
    <property type="entry name" value="DUF6546"/>
</dbReference>
<evidence type="ECO:0000259" key="1">
    <source>
        <dbReference type="Pfam" id="PF20183"/>
    </source>
</evidence>
<dbReference type="Proteomes" id="UP001629113">
    <property type="component" value="Unassembled WGS sequence"/>
</dbReference>
<feature type="domain" description="DUF6546" evidence="1">
    <location>
        <begin position="79"/>
        <end position="260"/>
    </location>
</feature>
<comment type="caution">
    <text evidence="2">The sequence shown here is derived from an EMBL/GenBank/DDBJ whole genome shotgun (WGS) entry which is preliminary data.</text>
</comment>
<organism evidence="2 3">
    <name type="scientific">Phlyctema vagabunda</name>
    <dbReference type="NCBI Taxonomy" id="108571"/>
    <lineage>
        <taxon>Eukaryota</taxon>
        <taxon>Fungi</taxon>
        <taxon>Dikarya</taxon>
        <taxon>Ascomycota</taxon>
        <taxon>Pezizomycotina</taxon>
        <taxon>Leotiomycetes</taxon>
        <taxon>Helotiales</taxon>
        <taxon>Dermateaceae</taxon>
        <taxon>Phlyctema</taxon>
    </lineage>
</organism>
<keyword evidence="3" id="KW-1185">Reference proteome</keyword>
<reference evidence="2 3" key="1">
    <citation type="submission" date="2024-06" db="EMBL/GenBank/DDBJ databases">
        <title>Complete genome of Phlyctema vagabunda strain 19-DSS-EL-015.</title>
        <authorList>
            <person name="Fiorenzani C."/>
        </authorList>
    </citation>
    <scope>NUCLEOTIDE SEQUENCE [LARGE SCALE GENOMIC DNA]</scope>
    <source>
        <strain evidence="2 3">19-DSS-EL-015</strain>
    </source>
</reference>
<evidence type="ECO:0000313" key="2">
    <source>
        <dbReference type="EMBL" id="KAL3419132.1"/>
    </source>
</evidence>
<proteinExistence type="predicted"/>
<sequence>MGTLTIKSTYSQVFPKVEIVTHLLIRRQFYRKIGARSLSKLLRESFTCLRWFCHELWHHVNPQQQPSFEKDYNSLITRSLPSTLRELFIFEDFNKLLHPERSTKRANPSLGRALSKSSRFLENLSAAFLVDAEDFFANLRPSNQQSLNIGRAKINRLLIAAGRAAAFMPKLEIMEIWNGGEEHACIFRYRNGTKEPKITWKCNWSRRVRLDPNVVNCWADLPRHGGNLTAVVDRIRRPPKLVKTHSTAIRYLQTRRAIVDPISGCQLFLEECDQLKN</sequence>
<protein>
    <recommendedName>
        <fullName evidence="1">DUF6546 domain-containing protein</fullName>
    </recommendedName>
</protein>
<dbReference type="Pfam" id="PF20183">
    <property type="entry name" value="DUF6546"/>
    <property type="match status" value="1"/>
</dbReference>
<gene>
    <name evidence="2" type="ORF">PVAG01_09354</name>
</gene>
<evidence type="ECO:0000313" key="3">
    <source>
        <dbReference type="Proteomes" id="UP001629113"/>
    </source>
</evidence>
<accession>A0ABR4P743</accession>
<name>A0ABR4P743_9HELO</name>
<dbReference type="EMBL" id="JBFCZG010000008">
    <property type="protein sequence ID" value="KAL3419132.1"/>
    <property type="molecule type" value="Genomic_DNA"/>
</dbReference>